<evidence type="ECO:0000256" key="4">
    <source>
        <dbReference type="SAM" id="SignalP"/>
    </source>
</evidence>
<dbReference type="InterPro" id="IPR051601">
    <property type="entry name" value="Serine_prot/Carboxylest_S33"/>
</dbReference>
<dbReference type="RefSeq" id="WP_204049255.1">
    <property type="nucleotide sequence ID" value="NZ_BOOF01000017.1"/>
</dbReference>
<evidence type="ECO:0000313" key="8">
    <source>
        <dbReference type="Proteomes" id="UP000660454"/>
    </source>
</evidence>
<feature type="domain" description="AB hydrolase-1" evidence="5">
    <location>
        <begin position="76"/>
        <end position="219"/>
    </location>
</feature>
<evidence type="ECO:0000259" key="6">
    <source>
        <dbReference type="Pfam" id="PF08386"/>
    </source>
</evidence>
<protein>
    <submittedName>
        <fullName evidence="7">Protease</fullName>
    </submittedName>
</protein>
<evidence type="ECO:0000256" key="3">
    <source>
        <dbReference type="ARBA" id="ARBA00022801"/>
    </source>
</evidence>
<sequence>MIKAMAALLAAAALLASLQACASPPRPRPASDCGPGATCGTLRVPLDRTDPAAGTVTIGYTLVRHLDGSRPAQGTVVPNPGGPGASATAALAMYATGYRDLLKTHDLLLVDPRGTGVSEPLRCRAASGLTTASPRAEIVAAIGACGSELGDRARHYTTAAAADDIDAVRAHLGIDRIDLLGQSYGTYLMTVYARRHPDHVGSIVLSGAYPLRFDPWARQNARALRRAVGALCDRSRGACEGRAVLADLGAVAARLRRSPVPLEGGLLDEAALAGMVYQVASDDPELFGRLPAILRRAAGGDTGPLAALAGQVRDGAVRDGDDFSVALFAAVVCGDYPAPWDAGTPVADRPARYRARLARLDPEDFRPFSPQAWVSGIPDRGDVCAGWPGASATPSGGPPPRVPVLVVSGEFDLNTPVEEGLLAARQYPRAESVTVPNSGHVPESGGSAASCVVALQTAFVRSGRLPATGCLGGIPAVVVERD</sequence>
<evidence type="ECO:0000256" key="2">
    <source>
        <dbReference type="ARBA" id="ARBA00022729"/>
    </source>
</evidence>
<keyword evidence="8" id="KW-1185">Reference proteome</keyword>
<proteinExistence type="inferred from homology"/>
<name>A0ABQ4GMH5_9ACTN</name>
<dbReference type="Proteomes" id="UP000660454">
    <property type="component" value="Unassembled WGS sequence"/>
</dbReference>
<dbReference type="EMBL" id="BOOF01000017">
    <property type="protein sequence ID" value="GIH62634.1"/>
    <property type="molecule type" value="Genomic_DNA"/>
</dbReference>
<dbReference type="SUPFAM" id="SSF53474">
    <property type="entry name" value="alpha/beta-Hydrolases"/>
    <property type="match status" value="1"/>
</dbReference>
<dbReference type="InterPro" id="IPR000073">
    <property type="entry name" value="AB_hydrolase_1"/>
</dbReference>
<organism evidence="7 8">
    <name type="scientific">Microbispora siamensis</name>
    <dbReference type="NCBI Taxonomy" id="564413"/>
    <lineage>
        <taxon>Bacteria</taxon>
        <taxon>Bacillati</taxon>
        <taxon>Actinomycetota</taxon>
        <taxon>Actinomycetes</taxon>
        <taxon>Streptosporangiales</taxon>
        <taxon>Streptosporangiaceae</taxon>
        <taxon>Microbispora</taxon>
    </lineage>
</organism>
<dbReference type="InterPro" id="IPR029058">
    <property type="entry name" value="AB_hydrolase_fold"/>
</dbReference>
<gene>
    <name evidence="7" type="ORF">Msi02_34510</name>
</gene>
<keyword evidence="2 4" id="KW-0732">Signal</keyword>
<evidence type="ECO:0000256" key="1">
    <source>
        <dbReference type="ARBA" id="ARBA00010088"/>
    </source>
</evidence>
<dbReference type="GO" id="GO:0008233">
    <property type="term" value="F:peptidase activity"/>
    <property type="evidence" value="ECO:0007669"/>
    <property type="project" value="UniProtKB-KW"/>
</dbReference>
<evidence type="ECO:0000259" key="5">
    <source>
        <dbReference type="Pfam" id="PF00561"/>
    </source>
</evidence>
<feature type="domain" description="Peptidase S33 tripeptidyl aminopeptidase-like C-terminal" evidence="6">
    <location>
        <begin position="383"/>
        <end position="469"/>
    </location>
</feature>
<dbReference type="PROSITE" id="PS51257">
    <property type="entry name" value="PROKAR_LIPOPROTEIN"/>
    <property type="match status" value="1"/>
</dbReference>
<feature type="signal peptide" evidence="4">
    <location>
        <begin position="1"/>
        <end position="22"/>
    </location>
</feature>
<dbReference type="GO" id="GO:0006508">
    <property type="term" value="P:proteolysis"/>
    <property type="evidence" value="ECO:0007669"/>
    <property type="project" value="UniProtKB-KW"/>
</dbReference>
<comment type="similarity">
    <text evidence="1">Belongs to the peptidase S33 family.</text>
</comment>
<dbReference type="Pfam" id="PF00561">
    <property type="entry name" value="Abhydrolase_1"/>
    <property type="match status" value="1"/>
</dbReference>
<dbReference type="PANTHER" id="PTHR43248:SF29">
    <property type="entry name" value="TRIPEPTIDYL AMINOPEPTIDASE"/>
    <property type="match status" value="1"/>
</dbReference>
<dbReference type="Gene3D" id="3.40.50.1820">
    <property type="entry name" value="alpha/beta hydrolase"/>
    <property type="match status" value="1"/>
</dbReference>
<accession>A0ABQ4GMH5</accession>
<feature type="chain" id="PRO_5045672433" evidence="4">
    <location>
        <begin position="23"/>
        <end position="482"/>
    </location>
</feature>
<reference evidence="7 8" key="1">
    <citation type="submission" date="2021-01" db="EMBL/GenBank/DDBJ databases">
        <title>Whole genome shotgun sequence of Microbispora siamensis NBRC 104113.</title>
        <authorList>
            <person name="Komaki H."/>
            <person name="Tamura T."/>
        </authorList>
    </citation>
    <scope>NUCLEOTIDE SEQUENCE [LARGE SCALE GENOMIC DNA]</scope>
    <source>
        <strain evidence="7 8">NBRC 104113</strain>
    </source>
</reference>
<dbReference type="PANTHER" id="PTHR43248">
    <property type="entry name" value="2-SUCCINYL-6-HYDROXY-2,4-CYCLOHEXADIENE-1-CARBOXYLATE SYNTHASE"/>
    <property type="match status" value="1"/>
</dbReference>
<keyword evidence="7" id="KW-0645">Protease</keyword>
<evidence type="ECO:0000313" key="7">
    <source>
        <dbReference type="EMBL" id="GIH62634.1"/>
    </source>
</evidence>
<comment type="caution">
    <text evidence="7">The sequence shown here is derived from an EMBL/GenBank/DDBJ whole genome shotgun (WGS) entry which is preliminary data.</text>
</comment>
<dbReference type="InterPro" id="IPR013595">
    <property type="entry name" value="Pept_S33_TAP-like_C"/>
</dbReference>
<keyword evidence="3" id="KW-0378">Hydrolase</keyword>
<dbReference type="Pfam" id="PF08386">
    <property type="entry name" value="Abhydrolase_4"/>
    <property type="match status" value="1"/>
</dbReference>